<dbReference type="Proteomes" id="UP001197974">
    <property type="component" value="Chromosome"/>
</dbReference>
<name>A0ABY9JP34_9BACI</name>
<protein>
    <submittedName>
        <fullName evidence="1">Nucleotidyltransferase domain-containing protein</fullName>
        <ecNumber evidence="1">2.7.7.-</ecNumber>
    </submittedName>
</protein>
<dbReference type="RefSeq" id="WP_226539110.1">
    <property type="nucleotide sequence ID" value="NZ_CP129013.1"/>
</dbReference>
<sequence length="238" mass="27575">MAERLNAYTAAKKFINHYFENCDGAILAGSVVRDKATTTSDLDIVVFDQNIKEAFRESVIQFDWPIELFVHNLQTYKRFFQQDVERARPSLPRMVAEGKVIKSSHLILSIKDEASEIIKRGPAQWSEDTIRLKRYFISDSLIDFIGSTDRQESLFIANKLSIIVHEFVLRTNKQWIGDSKWIIRSLKEYNIAFAEMFVEAFEAFYRNNEKDKVIELVDNVLDPYGGRLFEGFQIGKGT</sequence>
<organism evidence="1 2">
    <name type="scientific">Bacillus carboniphilus</name>
    <dbReference type="NCBI Taxonomy" id="86663"/>
    <lineage>
        <taxon>Bacteria</taxon>
        <taxon>Bacillati</taxon>
        <taxon>Bacillota</taxon>
        <taxon>Bacilli</taxon>
        <taxon>Bacillales</taxon>
        <taxon>Bacillaceae</taxon>
        <taxon>Bacillus</taxon>
    </lineage>
</organism>
<accession>A0ABY9JP34</accession>
<keyword evidence="1" id="KW-0548">Nucleotidyltransferase</keyword>
<dbReference type="EMBL" id="CP129013">
    <property type="protein sequence ID" value="WLR41169.1"/>
    <property type="molecule type" value="Genomic_DNA"/>
</dbReference>
<dbReference type="InterPro" id="IPR043519">
    <property type="entry name" value="NT_sf"/>
</dbReference>
<keyword evidence="2" id="KW-1185">Reference proteome</keyword>
<proteinExistence type="predicted"/>
<evidence type="ECO:0000313" key="1">
    <source>
        <dbReference type="EMBL" id="WLR41169.1"/>
    </source>
</evidence>
<evidence type="ECO:0000313" key="2">
    <source>
        <dbReference type="Proteomes" id="UP001197974"/>
    </source>
</evidence>
<dbReference type="EC" id="2.7.7.-" evidence="1"/>
<keyword evidence="1" id="KW-0808">Transferase</keyword>
<reference evidence="1 2" key="1">
    <citation type="submission" date="2023-06" db="EMBL/GenBank/DDBJ databases">
        <title>Five Gram-positive bacteria isolated from mangrove sediments in Shenzhen, Guangdong, China.</title>
        <authorList>
            <person name="Yu S."/>
            <person name="Zheng W."/>
            <person name="Huang Y."/>
        </authorList>
    </citation>
    <scope>NUCLEOTIDE SEQUENCE [LARGE SCALE GENOMIC DNA]</scope>
    <source>
        <strain evidence="1 2">SaN35-3</strain>
    </source>
</reference>
<dbReference type="GO" id="GO:0016779">
    <property type="term" value="F:nucleotidyltransferase activity"/>
    <property type="evidence" value="ECO:0007669"/>
    <property type="project" value="UniProtKB-KW"/>
</dbReference>
<dbReference type="SUPFAM" id="SSF81301">
    <property type="entry name" value="Nucleotidyltransferase"/>
    <property type="match status" value="1"/>
</dbReference>
<dbReference type="Gene3D" id="3.30.460.10">
    <property type="entry name" value="Beta Polymerase, domain 2"/>
    <property type="match status" value="1"/>
</dbReference>
<gene>
    <name evidence="1" type="ORF">LC087_09300</name>
</gene>
<dbReference type="CDD" id="cd05403">
    <property type="entry name" value="NT_KNTase_like"/>
    <property type="match status" value="1"/>
</dbReference>